<feature type="non-terminal residue" evidence="1">
    <location>
        <position position="199"/>
    </location>
</feature>
<dbReference type="Gene3D" id="1.25.40.10">
    <property type="entry name" value="Tetratricopeptide repeat domain"/>
    <property type="match status" value="2"/>
</dbReference>
<dbReference type="AlphaFoldDB" id="A0A382QF66"/>
<sequence length="199" mass="22635">MKTRLILTILGLFLIAGCSKSAQELLEMSDENLKTNDIDAAVGDLNSLISKYPDDSLAALAQYKLSTIHLNWNNDLSSGFEALQHTVDNYPNSVQAEQAKKEIENFPEFILNNVESLRKRKMIKEALDYLVYMTDKHPQHVLTPKGQYIIGDIYMNDLRDFETAILSYRKVIDDYAGSIQEPDAQFMIGFVFANILNDY</sequence>
<dbReference type="PROSITE" id="PS51257">
    <property type="entry name" value="PROKAR_LIPOPROTEIN"/>
    <property type="match status" value="1"/>
</dbReference>
<dbReference type="InterPro" id="IPR019734">
    <property type="entry name" value="TPR_rpt"/>
</dbReference>
<protein>
    <recommendedName>
        <fullName evidence="2">Outer membrane lipoprotein BamD-like domain-containing protein</fullName>
    </recommendedName>
</protein>
<dbReference type="Pfam" id="PF13174">
    <property type="entry name" value="TPR_6"/>
    <property type="match status" value="2"/>
</dbReference>
<name>A0A382QF66_9ZZZZ</name>
<accession>A0A382QF66</accession>
<dbReference type="InterPro" id="IPR011990">
    <property type="entry name" value="TPR-like_helical_dom_sf"/>
</dbReference>
<reference evidence="1" key="1">
    <citation type="submission" date="2018-05" db="EMBL/GenBank/DDBJ databases">
        <authorList>
            <person name="Lanie J.A."/>
            <person name="Ng W.-L."/>
            <person name="Kazmierczak K.M."/>
            <person name="Andrzejewski T.M."/>
            <person name="Davidsen T.M."/>
            <person name="Wayne K.J."/>
            <person name="Tettelin H."/>
            <person name="Glass J.I."/>
            <person name="Rusch D."/>
            <person name="Podicherti R."/>
            <person name="Tsui H.-C.T."/>
            <person name="Winkler M.E."/>
        </authorList>
    </citation>
    <scope>NUCLEOTIDE SEQUENCE</scope>
</reference>
<dbReference type="EMBL" id="UINC01113722">
    <property type="protein sequence ID" value="SVC83515.1"/>
    <property type="molecule type" value="Genomic_DNA"/>
</dbReference>
<proteinExistence type="predicted"/>
<evidence type="ECO:0008006" key="2">
    <source>
        <dbReference type="Google" id="ProtNLM"/>
    </source>
</evidence>
<dbReference type="SUPFAM" id="SSF48452">
    <property type="entry name" value="TPR-like"/>
    <property type="match status" value="1"/>
</dbReference>
<organism evidence="1">
    <name type="scientific">marine metagenome</name>
    <dbReference type="NCBI Taxonomy" id="408172"/>
    <lineage>
        <taxon>unclassified sequences</taxon>
        <taxon>metagenomes</taxon>
        <taxon>ecological metagenomes</taxon>
    </lineage>
</organism>
<evidence type="ECO:0000313" key="1">
    <source>
        <dbReference type="EMBL" id="SVC83515.1"/>
    </source>
</evidence>
<gene>
    <name evidence="1" type="ORF">METZ01_LOCUS336369</name>
</gene>